<proteinExistence type="predicted"/>
<name>A0A5J4NBS3_9TREM</name>
<feature type="domain" description="RanBD1" evidence="4">
    <location>
        <begin position="156"/>
        <end position="241"/>
    </location>
</feature>
<dbReference type="AlphaFoldDB" id="A0A5J4NBS3"/>
<reference evidence="5 6" key="1">
    <citation type="journal article" date="2019" name="Gigascience">
        <title>Whole-genome sequence of the oriental lung fluke Paragonimus westermani.</title>
        <authorList>
            <person name="Oey H."/>
            <person name="Zakrzewski M."/>
            <person name="Narain K."/>
            <person name="Devi K.R."/>
            <person name="Agatsuma T."/>
            <person name="Nawaratna S."/>
            <person name="Gobert G.N."/>
            <person name="Jones M.K."/>
            <person name="Ragan M.A."/>
            <person name="McManus D.P."/>
            <person name="Krause L."/>
        </authorList>
    </citation>
    <scope>NUCLEOTIDE SEQUENCE [LARGE SCALE GENOMIC DNA]</scope>
    <source>
        <strain evidence="5 6">IND2009</strain>
    </source>
</reference>
<dbReference type="EMBL" id="QNGE01004484">
    <property type="protein sequence ID" value="KAA3672850.1"/>
    <property type="molecule type" value="Genomic_DNA"/>
</dbReference>
<dbReference type="GO" id="GO:0006611">
    <property type="term" value="P:protein export from nucleus"/>
    <property type="evidence" value="ECO:0007669"/>
    <property type="project" value="TreeGrafter"/>
</dbReference>
<dbReference type="InterPro" id="IPR000156">
    <property type="entry name" value="Ran_bind_dom"/>
</dbReference>
<sequence length="740" mass="80047">MSEQANGTSISTAQSSSLFRPSVLTVQSKPVYPTNGVCYSEAPFSGTSLNNSPSTNVSQTSLTQKPPVGTSEEEAVPTGYVFGSDISSRVINTDVSHGASSDLWNFSSDQNSTSSSVFTTLAKAVLSKQSEVSSETLETSANKVTEDQKQAAVHLDQVNVVTGEEDEMPVFRQYCRAYVFDTEKQKWSGLGACHFHLNDISTDQRAAVSGSSPSYRSRVVVRLTSTRKVISNTPVWSTMPVALVNSRNLRIGAISEDGEHIKSYLFAFPSDELATNVFDALNARKQKLADKLPIKLEGECALTGRKRHIDSTTEASAAKLVVTSHPTCSESARSNLPQSSTAPKLANSQTSSLSKSNLFRPSVLNANVPVADTTAHNYLHCTSGVHFRQSALDIVVQRLKDDQKPVASESEYPLATATSKDDKLAAPCSFAVRPEKPLLNTTLGGATNHEFVFGHNVAERVTHSILPGEKQTTNSNTAGESDADETDHVTEPPCELTLTNSACAVAAEMREKSSTVALSELPQAPTLTGEEGECTALKTYCQFYCFDRQKQVWVERGQAYLHLNDIPVSTTSDTSSSTMHIPVGPPTRSRLVARVCKTLKLLANTPVWSGMNVSMADNRSLRLTTICVGVGDDSYPGVEKHVSPDHASTSKPEFCAYLLVMRSPKDATRLYQALVSRMHVLTGRHLENANEEQSDVASTVFSGEPEDALVKGSLSYQTEHRMQPVLSCDNRAASKTVDSN</sequence>
<evidence type="ECO:0000256" key="2">
    <source>
        <dbReference type="ARBA" id="ARBA00023242"/>
    </source>
</evidence>
<dbReference type="CDD" id="cd13180">
    <property type="entry name" value="RanBD_RanBP3"/>
    <property type="match status" value="1"/>
</dbReference>
<evidence type="ECO:0000256" key="1">
    <source>
        <dbReference type="ARBA" id="ARBA00004123"/>
    </source>
</evidence>
<dbReference type="Proteomes" id="UP000324629">
    <property type="component" value="Unassembled WGS sequence"/>
</dbReference>
<dbReference type="PROSITE" id="PS50196">
    <property type="entry name" value="RANBD1"/>
    <property type="match status" value="2"/>
</dbReference>
<feature type="region of interest" description="Disordered" evidence="3">
    <location>
        <begin position="464"/>
        <end position="493"/>
    </location>
</feature>
<evidence type="ECO:0000259" key="4">
    <source>
        <dbReference type="PROSITE" id="PS50196"/>
    </source>
</evidence>
<protein>
    <submittedName>
        <fullName evidence="5">Ran-binding protein 3</fullName>
    </submittedName>
</protein>
<evidence type="ECO:0000256" key="3">
    <source>
        <dbReference type="SAM" id="MobiDB-lite"/>
    </source>
</evidence>
<dbReference type="SMART" id="SM00160">
    <property type="entry name" value="RanBD"/>
    <property type="match status" value="1"/>
</dbReference>
<feature type="compositionally biased region" description="Polar residues" evidence="3">
    <location>
        <begin position="49"/>
        <end position="64"/>
    </location>
</feature>
<feature type="region of interest" description="Disordered" evidence="3">
    <location>
        <begin position="324"/>
        <end position="347"/>
    </location>
</feature>
<dbReference type="SUPFAM" id="SSF50729">
    <property type="entry name" value="PH domain-like"/>
    <property type="match status" value="2"/>
</dbReference>
<dbReference type="PANTHER" id="PTHR23138:SF142">
    <property type="entry name" value="RAN-BINDING PROTEIN 3B-RELATED"/>
    <property type="match status" value="1"/>
</dbReference>
<accession>A0A5J4NBS3</accession>
<feature type="domain" description="RanBD1" evidence="4">
    <location>
        <begin position="511"/>
        <end position="614"/>
    </location>
</feature>
<comment type="subcellular location">
    <subcellularLocation>
        <location evidence="1">Nucleus</location>
    </subcellularLocation>
</comment>
<dbReference type="InterPro" id="IPR045255">
    <property type="entry name" value="RanBP1-like"/>
</dbReference>
<feature type="region of interest" description="Disordered" evidence="3">
    <location>
        <begin position="49"/>
        <end position="74"/>
    </location>
</feature>
<feature type="compositionally biased region" description="Polar residues" evidence="3">
    <location>
        <begin position="470"/>
        <end position="479"/>
    </location>
</feature>
<keyword evidence="6" id="KW-1185">Reference proteome</keyword>
<comment type="caution">
    <text evidence="5">The sequence shown here is derived from an EMBL/GenBank/DDBJ whole genome shotgun (WGS) entry which is preliminary data.</text>
</comment>
<evidence type="ECO:0000313" key="6">
    <source>
        <dbReference type="Proteomes" id="UP000324629"/>
    </source>
</evidence>
<evidence type="ECO:0000313" key="5">
    <source>
        <dbReference type="EMBL" id="KAA3672850.1"/>
    </source>
</evidence>
<dbReference type="InterPro" id="IPR011993">
    <property type="entry name" value="PH-like_dom_sf"/>
</dbReference>
<dbReference type="Gene3D" id="2.30.29.30">
    <property type="entry name" value="Pleckstrin-homology domain (PH domain)/Phosphotyrosine-binding domain (PTB)"/>
    <property type="match status" value="2"/>
</dbReference>
<gene>
    <name evidence="5" type="ORF">DEA37_0001022</name>
</gene>
<organism evidence="5 6">
    <name type="scientific">Paragonimus westermani</name>
    <dbReference type="NCBI Taxonomy" id="34504"/>
    <lineage>
        <taxon>Eukaryota</taxon>
        <taxon>Metazoa</taxon>
        <taxon>Spiralia</taxon>
        <taxon>Lophotrochozoa</taxon>
        <taxon>Platyhelminthes</taxon>
        <taxon>Trematoda</taxon>
        <taxon>Digenea</taxon>
        <taxon>Plagiorchiida</taxon>
        <taxon>Troglotremata</taxon>
        <taxon>Troglotrematidae</taxon>
        <taxon>Paragonimus</taxon>
    </lineage>
</organism>
<keyword evidence="2" id="KW-0539">Nucleus</keyword>
<dbReference type="PANTHER" id="PTHR23138">
    <property type="entry name" value="RAN BINDING PROTEIN"/>
    <property type="match status" value="1"/>
</dbReference>
<dbReference type="GO" id="GO:0005634">
    <property type="term" value="C:nucleus"/>
    <property type="evidence" value="ECO:0007669"/>
    <property type="project" value="UniProtKB-SubCell"/>
</dbReference>